<protein>
    <submittedName>
        <fullName evidence="1">Uncharacterized protein RGD1564195_predicted</fullName>
    </submittedName>
</protein>
<proteinExistence type="predicted"/>
<reference evidence="1 2" key="1">
    <citation type="submission" date="2005-09" db="EMBL/GenBank/DDBJ databases">
        <authorList>
            <person name="Mural R.J."/>
            <person name="Li P.W."/>
            <person name="Adams M.D."/>
            <person name="Amanatides P.G."/>
            <person name="Baden-Tillson H."/>
            <person name="Barnstead M."/>
            <person name="Chin S.H."/>
            <person name="Dew I."/>
            <person name="Evans C.A."/>
            <person name="Ferriera S."/>
            <person name="Flanigan M."/>
            <person name="Fosler C."/>
            <person name="Glodek A."/>
            <person name="Gu Z."/>
            <person name="Holt R.A."/>
            <person name="Jennings D."/>
            <person name="Kraft C.L."/>
            <person name="Lu F."/>
            <person name="Nguyen T."/>
            <person name="Nusskern D.R."/>
            <person name="Pfannkoch C.M."/>
            <person name="Sitter C."/>
            <person name="Sutton G.G."/>
            <person name="Venter J.C."/>
            <person name="Wang Z."/>
            <person name="Woodage T."/>
            <person name="Zheng X.H."/>
            <person name="Zhong F."/>
        </authorList>
    </citation>
    <scope>NUCLEOTIDE SEQUENCE [LARGE SCALE GENOMIC DNA]</scope>
    <source>
        <strain>BN</strain>
        <strain evidence="2">Sprague-Dawley</strain>
    </source>
</reference>
<gene>
    <name evidence="1" type="primary">RGD1564195_predicted</name>
    <name evidence="1" type="ORF">rCG_39738</name>
</gene>
<dbReference type="EMBL" id="CH473956">
    <property type="protein sequence ID" value="EDM17328.1"/>
    <property type="molecule type" value="Genomic_DNA"/>
</dbReference>
<organism evidence="1 2">
    <name type="scientific">Rattus norvegicus</name>
    <name type="common">Rat</name>
    <dbReference type="NCBI Taxonomy" id="10116"/>
    <lineage>
        <taxon>Eukaryota</taxon>
        <taxon>Metazoa</taxon>
        <taxon>Chordata</taxon>
        <taxon>Craniata</taxon>
        <taxon>Vertebrata</taxon>
        <taxon>Euteleostomi</taxon>
        <taxon>Mammalia</taxon>
        <taxon>Eutheria</taxon>
        <taxon>Euarchontoglires</taxon>
        <taxon>Glires</taxon>
        <taxon>Rodentia</taxon>
        <taxon>Myomorpha</taxon>
        <taxon>Muroidea</taxon>
        <taxon>Muridae</taxon>
        <taxon>Murinae</taxon>
        <taxon>Rattus</taxon>
    </lineage>
</organism>
<dbReference type="Proteomes" id="UP000234681">
    <property type="component" value="Chromosome 1"/>
</dbReference>
<evidence type="ECO:0000313" key="2">
    <source>
        <dbReference type="Proteomes" id="UP000234681"/>
    </source>
</evidence>
<evidence type="ECO:0000313" key="1">
    <source>
        <dbReference type="EMBL" id="EDM17328.1"/>
    </source>
</evidence>
<accession>A6I9K2</accession>
<name>A6I9K2_RAT</name>
<dbReference type="AlphaFoldDB" id="A6I9K2"/>
<sequence length="73" mass="7815">MRLERTETAAPSWQVLGWKGVKAPRNLGTISSLPSCPASAPCGLSTLWPSLMPSCPGTACNRGTWMGLNVWVE</sequence>